<keyword evidence="3" id="KW-1185">Reference proteome</keyword>
<organism evidence="2 3">
    <name type="scientific">Neiella litorisoli</name>
    <dbReference type="NCBI Taxonomy" id="2771431"/>
    <lineage>
        <taxon>Bacteria</taxon>
        <taxon>Pseudomonadati</taxon>
        <taxon>Pseudomonadota</taxon>
        <taxon>Gammaproteobacteria</taxon>
        <taxon>Alteromonadales</taxon>
        <taxon>Echinimonadaceae</taxon>
        <taxon>Neiella</taxon>
    </lineage>
</organism>
<protein>
    <recommendedName>
        <fullName evidence="4">DUF5666 domain-containing protein</fullName>
    </recommendedName>
</protein>
<dbReference type="RefSeq" id="WP_191143836.1">
    <property type="nucleotide sequence ID" value="NZ_JACXAF010000005.1"/>
</dbReference>
<dbReference type="Proteomes" id="UP000638014">
    <property type="component" value="Unassembled WGS sequence"/>
</dbReference>
<sequence>MMKKIVLPMLACCGALLVSACSNTPAPGDKVIAPDVLQSAVTTSTSKIIGIDYPSRTVTVEQAGRQVTLIASDAVTNFEQLAVGDLVDTEYTESVAVHVQVNDGSPRINRVEQLDQAKQGDEPNISAVDTTEIIADIVAIDRVNKTVTLRGPNQTVSTLPVRRHPEHLDKVKVGDQVVVVHTKALALSIRKSTSN</sequence>
<reference evidence="2" key="1">
    <citation type="submission" date="2020-09" db="EMBL/GenBank/DDBJ databases">
        <title>A novel bacterium of genus Neiella, isolated from South China Sea.</title>
        <authorList>
            <person name="Huang H."/>
            <person name="Mo K."/>
            <person name="Hu Y."/>
        </authorList>
    </citation>
    <scope>NUCLEOTIDE SEQUENCE</scope>
    <source>
        <strain evidence="2">HB171785</strain>
    </source>
</reference>
<feature type="signal peptide" evidence="1">
    <location>
        <begin position="1"/>
        <end position="20"/>
    </location>
</feature>
<evidence type="ECO:0000256" key="1">
    <source>
        <dbReference type="SAM" id="SignalP"/>
    </source>
</evidence>
<accession>A0A8J6QHQ0</accession>
<evidence type="ECO:0008006" key="4">
    <source>
        <dbReference type="Google" id="ProtNLM"/>
    </source>
</evidence>
<evidence type="ECO:0000313" key="3">
    <source>
        <dbReference type="Proteomes" id="UP000638014"/>
    </source>
</evidence>
<proteinExistence type="predicted"/>
<keyword evidence="1" id="KW-0732">Signal</keyword>
<comment type="caution">
    <text evidence="2">The sequence shown here is derived from an EMBL/GenBank/DDBJ whole genome shotgun (WGS) entry which is preliminary data.</text>
</comment>
<dbReference type="EMBL" id="JACXAF010000005">
    <property type="protein sequence ID" value="MBD1388722.1"/>
    <property type="molecule type" value="Genomic_DNA"/>
</dbReference>
<gene>
    <name evidence="2" type="ORF">IC617_04715</name>
</gene>
<feature type="chain" id="PRO_5035325633" description="DUF5666 domain-containing protein" evidence="1">
    <location>
        <begin position="21"/>
        <end position="195"/>
    </location>
</feature>
<dbReference type="PROSITE" id="PS51257">
    <property type="entry name" value="PROKAR_LIPOPROTEIN"/>
    <property type="match status" value="1"/>
</dbReference>
<name>A0A8J6QHQ0_9GAMM</name>
<dbReference type="AlphaFoldDB" id="A0A8J6QHQ0"/>
<evidence type="ECO:0000313" key="2">
    <source>
        <dbReference type="EMBL" id="MBD1388722.1"/>
    </source>
</evidence>